<dbReference type="RefSeq" id="XP_002680483.1">
    <property type="nucleotide sequence ID" value="XM_002680437.1"/>
</dbReference>
<evidence type="ECO:0000256" key="1">
    <source>
        <dbReference type="SAM" id="MobiDB-lite"/>
    </source>
</evidence>
<dbReference type="Proteomes" id="UP000006671">
    <property type="component" value="Unassembled WGS sequence"/>
</dbReference>
<feature type="region of interest" description="Disordered" evidence="1">
    <location>
        <begin position="187"/>
        <end position="210"/>
    </location>
</feature>
<dbReference type="InParanoid" id="D2V606"/>
<feature type="compositionally biased region" description="Polar residues" evidence="1">
    <location>
        <begin position="198"/>
        <end position="208"/>
    </location>
</feature>
<proteinExistence type="predicted"/>
<dbReference type="EMBL" id="GG738853">
    <property type="protein sequence ID" value="EFC47739.1"/>
    <property type="molecule type" value="Genomic_DNA"/>
</dbReference>
<dbReference type="GeneID" id="8861917"/>
<keyword evidence="3" id="KW-1185">Reference proteome</keyword>
<name>D2V606_NAEGR</name>
<reference evidence="2 3" key="1">
    <citation type="journal article" date="2010" name="Cell">
        <title>The genome of Naegleria gruberi illuminates early eukaryotic versatility.</title>
        <authorList>
            <person name="Fritz-Laylin L.K."/>
            <person name="Prochnik S.E."/>
            <person name="Ginger M.L."/>
            <person name="Dacks J.B."/>
            <person name="Carpenter M.L."/>
            <person name="Field M.C."/>
            <person name="Kuo A."/>
            <person name="Paredez A."/>
            <person name="Chapman J."/>
            <person name="Pham J."/>
            <person name="Shu S."/>
            <person name="Neupane R."/>
            <person name="Cipriano M."/>
            <person name="Mancuso J."/>
            <person name="Tu H."/>
            <person name="Salamov A."/>
            <person name="Lindquist E."/>
            <person name="Shapiro H."/>
            <person name="Lucas S."/>
            <person name="Grigoriev I.V."/>
            <person name="Cande W.Z."/>
            <person name="Fulton C."/>
            <person name="Rokhsar D.S."/>
            <person name="Dawson S.C."/>
        </authorList>
    </citation>
    <scope>NUCLEOTIDE SEQUENCE [LARGE SCALE GENOMIC DNA]</scope>
    <source>
        <strain evidence="2 3">NEG-M</strain>
    </source>
</reference>
<evidence type="ECO:0000313" key="2">
    <source>
        <dbReference type="EMBL" id="EFC47739.1"/>
    </source>
</evidence>
<gene>
    <name evidence="2" type="ORF">NAEGRDRAFT_64267</name>
</gene>
<sequence length="382" mass="43422">MLPTTSDLDDFFNSFPTPVQLVEKERITFCNILDDIPAEKKPTSPPKRDKDMATFIQDIYEDIIMKTNLVETEEFENDQNRVSLRRRKLALSKKSGISQYGDIDNLEIFLFGVDESQKDKVCKIIGDTDIKKSSGSLDIKSCKTIHSVMKKCEKCRLILWICTKDNKEILQLLVCTKVYPVTNEKLDPSESRKKVKRNSQPGEASSSGIDAASTDLVSQLDLAFANNSNTNSLQSASTTIQNNPIPHENSQPLSQPKVVYKSRPAELAQMSQEDLIAKIIRLEGIIEDRDNTVASTHQHYNVKISEMALAHFNNIQELFQQINRLNKENCDLKCTLNPQDTIAHKQLYIEQFEDAKEVVNHQENLDLFDGETSDDVYNNLFN</sequence>
<dbReference type="VEuPathDB" id="AmoebaDB:NAEGRDRAFT_64267"/>
<accession>D2V606</accession>
<organism evidence="3">
    <name type="scientific">Naegleria gruberi</name>
    <name type="common">Amoeba</name>
    <dbReference type="NCBI Taxonomy" id="5762"/>
    <lineage>
        <taxon>Eukaryota</taxon>
        <taxon>Discoba</taxon>
        <taxon>Heterolobosea</taxon>
        <taxon>Tetramitia</taxon>
        <taxon>Eutetramitia</taxon>
        <taxon>Vahlkampfiidae</taxon>
        <taxon>Naegleria</taxon>
    </lineage>
</organism>
<evidence type="ECO:0000313" key="3">
    <source>
        <dbReference type="Proteomes" id="UP000006671"/>
    </source>
</evidence>
<feature type="region of interest" description="Disordered" evidence="1">
    <location>
        <begin position="233"/>
        <end position="254"/>
    </location>
</feature>
<dbReference type="AlphaFoldDB" id="D2V606"/>
<protein>
    <submittedName>
        <fullName evidence="2">Predicted protein</fullName>
    </submittedName>
</protein>
<dbReference type="KEGG" id="ngr:NAEGRDRAFT_64267"/>